<keyword evidence="6" id="KW-1185">Reference proteome</keyword>
<organism evidence="5 6">
    <name type="scientific">Olea europaea subsp. europaea</name>
    <dbReference type="NCBI Taxonomy" id="158383"/>
    <lineage>
        <taxon>Eukaryota</taxon>
        <taxon>Viridiplantae</taxon>
        <taxon>Streptophyta</taxon>
        <taxon>Embryophyta</taxon>
        <taxon>Tracheophyta</taxon>
        <taxon>Spermatophyta</taxon>
        <taxon>Magnoliopsida</taxon>
        <taxon>eudicotyledons</taxon>
        <taxon>Gunneridae</taxon>
        <taxon>Pentapetalae</taxon>
        <taxon>asterids</taxon>
        <taxon>lamiids</taxon>
        <taxon>Lamiales</taxon>
        <taxon>Oleaceae</taxon>
        <taxon>Oleeae</taxon>
        <taxon>Olea</taxon>
    </lineage>
</organism>
<proteinExistence type="predicted"/>
<dbReference type="AlphaFoldDB" id="A0A8S0SSM4"/>
<feature type="non-terminal residue" evidence="5">
    <location>
        <position position="335"/>
    </location>
</feature>
<evidence type="ECO:0000313" key="5">
    <source>
        <dbReference type="EMBL" id="CAA2995197.1"/>
    </source>
</evidence>
<gene>
    <name evidence="5" type="ORF">OLEA9_D004104</name>
</gene>
<evidence type="ECO:0000256" key="2">
    <source>
        <dbReference type="ARBA" id="ARBA00023242"/>
    </source>
</evidence>
<comment type="subcellular location">
    <subcellularLocation>
        <location evidence="1 3">Nucleus</location>
    </subcellularLocation>
</comment>
<dbReference type="EMBL" id="CACTIH010005492">
    <property type="protein sequence ID" value="CAA2995197.1"/>
    <property type="molecule type" value="Genomic_DNA"/>
</dbReference>
<evidence type="ECO:0000259" key="4">
    <source>
        <dbReference type="PROSITE" id="PS51017"/>
    </source>
</evidence>
<keyword evidence="2 3" id="KW-0539">Nucleus</keyword>
<comment type="caution">
    <text evidence="5">The sequence shown here is derived from an EMBL/GenBank/DDBJ whole genome shotgun (WGS) entry which is preliminary data.</text>
</comment>
<reference evidence="5 6" key="1">
    <citation type="submission" date="2019-12" db="EMBL/GenBank/DDBJ databases">
        <authorList>
            <person name="Alioto T."/>
            <person name="Alioto T."/>
            <person name="Gomez Garrido J."/>
        </authorList>
    </citation>
    <scope>NUCLEOTIDE SEQUENCE [LARGE SCALE GENOMIC DNA]</scope>
</reference>
<dbReference type="Proteomes" id="UP000594638">
    <property type="component" value="Unassembled WGS sequence"/>
</dbReference>
<evidence type="ECO:0000313" key="6">
    <source>
        <dbReference type="Proteomes" id="UP000594638"/>
    </source>
</evidence>
<name>A0A8S0SSM4_OLEEU</name>
<evidence type="ECO:0000256" key="3">
    <source>
        <dbReference type="PROSITE-ProRule" id="PRU00357"/>
    </source>
</evidence>
<accession>A0A8S0SSM4</accession>
<dbReference type="InterPro" id="IPR010402">
    <property type="entry name" value="CCT_domain"/>
</dbReference>
<dbReference type="Pfam" id="PF06203">
    <property type="entry name" value="CCT"/>
    <property type="match status" value="1"/>
</dbReference>
<dbReference type="PROSITE" id="PS51017">
    <property type="entry name" value="CCT"/>
    <property type="match status" value="1"/>
</dbReference>
<dbReference type="OrthoDB" id="60033at2759"/>
<dbReference type="Gramene" id="OE9D004104T1">
    <property type="protein sequence ID" value="OE9D004104C1"/>
    <property type="gene ID" value="OE9D004104"/>
</dbReference>
<protein>
    <submittedName>
        <fullName evidence="5">Two-component response regulator-like APRR3 isoform X2</fullName>
    </submittedName>
</protein>
<dbReference type="GO" id="GO:0005634">
    <property type="term" value="C:nucleus"/>
    <property type="evidence" value="ECO:0007669"/>
    <property type="project" value="UniProtKB-SubCell"/>
</dbReference>
<evidence type="ECO:0000256" key="1">
    <source>
        <dbReference type="ARBA" id="ARBA00004123"/>
    </source>
</evidence>
<feature type="domain" description="CCT" evidence="4">
    <location>
        <begin position="290"/>
        <end position="332"/>
    </location>
</feature>
<sequence>MKSGLEVATCLKAFNSVVTKADKGDACTSTTVYADIERESHTENSYINSELVDPLSNTIDLIGKFESCKEIHSHFSGNDGAGRLNYLPKLELSLERSYPSCLKDKGAEEFDTLNHSKASTFSRYESSKTLLPVFPKCFDNFPTTKDGETAFHDLLVNQLSICYKHEPPPPNPPSSSNHLTSEFCHFDPILHPFHDNVKNPVEQTVLAHDKFKFVPVIVDGCSTPRSNTLCIGIASVHSSKGCGSIYDKSKVNEMPTPAIARDSLFETVNDSKVHVHDKTTETKSHHISEREAALIKCQLKRKARCYEKKVRYQKRKTLTEKHPRVKSQFVHQGPI</sequence>